<evidence type="ECO:0000256" key="5">
    <source>
        <dbReference type="ARBA" id="ARBA00023136"/>
    </source>
</evidence>
<feature type="region of interest" description="Disordered" evidence="6">
    <location>
        <begin position="143"/>
        <end position="174"/>
    </location>
</feature>
<evidence type="ECO:0000256" key="4">
    <source>
        <dbReference type="ARBA" id="ARBA00022989"/>
    </source>
</evidence>
<feature type="transmembrane region" description="Helical" evidence="7">
    <location>
        <begin position="292"/>
        <end position="311"/>
    </location>
</feature>
<reference evidence="9" key="1">
    <citation type="submission" date="2020-01" db="EMBL/GenBank/DDBJ databases">
        <title>Development of genomics and gene disruption for Polysphondylium violaceum indicates a role for the polyketide synthase stlB in stalk morphogenesis.</title>
        <authorList>
            <person name="Narita B."/>
            <person name="Kawabe Y."/>
            <person name="Kin K."/>
            <person name="Saito T."/>
            <person name="Gibbs R."/>
            <person name="Kuspa A."/>
            <person name="Muzny D."/>
            <person name="Queller D."/>
            <person name="Richards S."/>
            <person name="Strassman J."/>
            <person name="Sucgang R."/>
            <person name="Worley K."/>
            <person name="Schaap P."/>
        </authorList>
    </citation>
    <scope>NUCLEOTIDE SEQUENCE</scope>
    <source>
        <strain evidence="9">QSvi11</strain>
    </source>
</reference>
<dbReference type="InterPro" id="IPR013783">
    <property type="entry name" value="Ig-like_fold"/>
</dbReference>
<dbReference type="PIRSF" id="PIRSF019693">
    <property type="entry name" value="VAMP-associated"/>
    <property type="match status" value="1"/>
</dbReference>
<dbReference type="PANTHER" id="PTHR10809:SF6">
    <property type="entry name" value="AT11025P-RELATED"/>
    <property type="match status" value="1"/>
</dbReference>
<dbReference type="AlphaFoldDB" id="A0A8J4PZZ6"/>
<dbReference type="Gene3D" id="2.60.40.10">
    <property type="entry name" value="Immunoglobulins"/>
    <property type="match status" value="1"/>
</dbReference>
<protein>
    <recommendedName>
        <fullName evidence="8">MSP domain-containing protein</fullName>
    </recommendedName>
</protein>
<feature type="domain" description="MSP" evidence="8">
    <location>
        <begin position="19"/>
        <end position="139"/>
    </location>
</feature>
<comment type="similarity">
    <text evidence="2">Belongs to the VAMP-associated protein (VAP) (TC 9.B.17) family.</text>
</comment>
<gene>
    <name evidence="9" type="ORF">CYY_001551</name>
</gene>
<dbReference type="PROSITE" id="PS50202">
    <property type="entry name" value="MSP"/>
    <property type="match status" value="1"/>
</dbReference>
<organism evidence="9 10">
    <name type="scientific">Polysphondylium violaceum</name>
    <dbReference type="NCBI Taxonomy" id="133409"/>
    <lineage>
        <taxon>Eukaryota</taxon>
        <taxon>Amoebozoa</taxon>
        <taxon>Evosea</taxon>
        <taxon>Eumycetozoa</taxon>
        <taxon>Dictyostelia</taxon>
        <taxon>Dictyosteliales</taxon>
        <taxon>Dictyosteliaceae</taxon>
        <taxon>Polysphondylium</taxon>
    </lineage>
</organism>
<evidence type="ECO:0000256" key="3">
    <source>
        <dbReference type="ARBA" id="ARBA00022692"/>
    </source>
</evidence>
<sequence>MSSHSPNTSYSAETPSNSFLKIRPKELVFHPPFSGVIGNELKLINTSDHILAYKVKTTAPARYCVRPNTGIIPPGKTIEVRIFLNCTKEKDLPPLSMKTKDKFQILYIVVEDPSIDPKSIWQNVAPESIMKHKLKTVFTLPPTNVEQTNHSSPSPSSSKPYLQQQQQQQDSSSAYKSNNTLFAEVQNMESESDKSNFSSTFSTKSGQTTSTISTTDSDKTNTLAPNPTIKKRIINTTSSSSSSNNTETDDPIKLRNIIKDLNDKIEKLESLSKAESSSTSTATQRKPSIDSIQTLIVILIIAVISFIFGRLL</sequence>
<feature type="compositionally biased region" description="Low complexity" evidence="6">
    <location>
        <begin position="151"/>
        <end position="173"/>
    </location>
</feature>
<dbReference type="GO" id="GO:0033149">
    <property type="term" value="F:FFAT motif binding"/>
    <property type="evidence" value="ECO:0007669"/>
    <property type="project" value="TreeGrafter"/>
</dbReference>
<proteinExistence type="inferred from homology"/>
<dbReference type="OrthoDB" id="264603at2759"/>
<dbReference type="GO" id="GO:0005789">
    <property type="term" value="C:endoplasmic reticulum membrane"/>
    <property type="evidence" value="ECO:0007669"/>
    <property type="project" value="InterPro"/>
</dbReference>
<dbReference type="GO" id="GO:0061817">
    <property type="term" value="P:endoplasmic reticulum-plasma membrane tethering"/>
    <property type="evidence" value="ECO:0007669"/>
    <property type="project" value="TreeGrafter"/>
</dbReference>
<name>A0A8J4PZZ6_9MYCE</name>
<dbReference type="EMBL" id="AJWJ01000037">
    <property type="protein sequence ID" value="KAF2077166.1"/>
    <property type="molecule type" value="Genomic_DNA"/>
</dbReference>
<comment type="caution">
    <text evidence="9">The sequence shown here is derived from an EMBL/GenBank/DDBJ whole genome shotgun (WGS) entry which is preliminary data.</text>
</comment>
<keyword evidence="10" id="KW-1185">Reference proteome</keyword>
<comment type="subcellular location">
    <subcellularLocation>
        <location evidence="1">Membrane</location>
        <topology evidence="1">Single-pass type IV membrane protein</topology>
    </subcellularLocation>
</comment>
<feature type="compositionally biased region" description="Low complexity" evidence="6">
    <location>
        <begin position="235"/>
        <end position="246"/>
    </location>
</feature>
<dbReference type="SUPFAM" id="SSF49354">
    <property type="entry name" value="PapD-like"/>
    <property type="match status" value="1"/>
</dbReference>
<evidence type="ECO:0000313" key="10">
    <source>
        <dbReference type="Proteomes" id="UP000695562"/>
    </source>
</evidence>
<dbReference type="PANTHER" id="PTHR10809">
    <property type="entry name" value="VESICLE-ASSOCIATED MEMBRANE PROTEIN-ASSOCIATED PROTEIN"/>
    <property type="match status" value="1"/>
</dbReference>
<keyword evidence="3 7" id="KW-0812">Transmembrane</keyword>
<feature type="compositionally biased region" description="Low complexity" evidence="6">
    <location>
        <begin position="195"/>
        <end position="215"/>
    </location>
</feature>
<keyword evidence="4 7" id="KW-1133">Transmembrane helix</keyword>
<evidence type="ECO:0000256" key="7">
    <source>
        <dbReference type="SAM" id="Phobius"/>
    </source>
</evidence>
<evidence type="ECO:0000256" key="1">
    <source>
        <dbReference type="ARBA" id="ARBA00004211"/>
    </source>
</evidence>
<dbReference type="GO" id="GO:0005886">
    <property type="term" value="C:plasma membrane"/>
    <property type="evidence" value="ECO:0007669"/>
    <property type="project" value="TreeGrafter"/>
</dbReference>
<feature type="region of interest" description="Disordered" evidence="6">
    <location>
        <begin position="188"/>
        <end position="251"/>
    </location>
</feature>
<keyword evidence="5 7" id="KW-0472">Membrane</keyword>
<dbReference type="GO" id="GO:0090158">
    <property type="term" value="P:endoplasmic reticulum membrane organization"/>
    <property type="evidence" value="ECO:0007669"/>
    <property type="project" value="TreeGrafter"/>
</dbReference>
<dbReference type="InterPro" id="IPR016763">
    <property type="entry name" value="VAP"/>
</dbReference>
<dbReference type="Proteomes" id="UP000695562">
    <property type="component" value="Unassembled WGS sequence"/>
</dbReference>
<dbReference type="Pfam" id="PF00635">
    <property type="entry name" value="Motile_Sperm"/>
    <property type="match status" value="1"/>
</dbReference>
<dbReference type="InterPro" id="IPR008962">
    <property type="entry name" value="PapD-like_sf"/>
</dbReference>
<evidence type="ECO:0000256" key="2">
    <source>
        <dbReference type="ARBA" id="ARBA00008932"/>
    </source>
</evidence>
<evidence type="ECO:0000313" key="9">
    <source>
        <dbReference type="EMBL" id="KAF2077166.1"/>
    </source>
</evidence>
<evidence type="ECO:0000259" key="8">
    <source>
        <dbReference type="PROSITE" id="PS50202"/>
    </source>
</evidence>
<dbReference type="InterPro" id="IPR000535">
    <property type="entry name" value="MSP_dom"/>
</dbReference>
<evidence type="ECO:0000256" key="6">
    <source>
        <dbReference type="SAM" id="MobiDB-lite"/>
    </source>
</evidence>
<accession>A0A8J4PZZ6</accession>